<evidence type="ECO:0000313" key="3">
    <source>
        <dbReference type="Proteomes" id="UP001600943"/>
    </source>
</evidence>
<dbReference type="Pfam" id="PF01208">
    <property type="entry name" value="URO-D"/>
    <property type="match status" value="1"/>
</dbReference>
<dbReference type="PANTHER" id="PTHR47099:SF1">
    <property type="entry name" value="METHYLCOBAMIDE:COM METHYLTRANSFERASE MTBA"/>
    <property type="match status" value="1"/>
</dbReference>
<dbReference type="Proteomes" id="UP001600943">
    <property type="component" value="Unassembled WGS sequence"/>
</dbReference>
<proteinExistence type="predicted"/>
<feature type="domain" description="Uroporphyrinogen decarboxylase (URO-D)" evidence="1">
    <location>
        <begin position="134"/>
        <end position="308"/>
    </location>
</feature>
<dbReference type="InterPro" id="IPR038071">
    <property type="entry name" value="UROD/MetE-like_sf"/>
</dbReference>
<gene>
    <name evidence="2" type="ORF">K040078D81_02500</name>
</gene>
<evidence type="ECO:0000259" key="1">
    <source>
        <dbReference type="Pfam" id="PF01208"/>
    </source>
</evidence>
<dbReference type="CDD" id="cd03309">
    <property type="entry name" value="CmuC_like"/>
    <property type="match status" value="1"/>
</dbReference>
<evidence type="ECO:0000313" key="2">
    <source>
        <dbReference type="EMBL" id="GAA6406133.1"/>
    </source>
</evidence>
<dbReference type="SUPFAM" id="SSF51726">
    <property type="entry name" value="UROD/MetE-like"/>
    <property type="match status" value="1"/>
</dbReference>
<comment type="caution">
    <text evidence="2">The sequence shown here is derived from an EMBL/GenBank/DDBJ whole genome shotgun (WGS) entry which is preliminary data.</text>
</comment>
<dbReference type="Gene3D" id="3.20.20.210">
    <property type="match status" value="1"/>
</dbReference>
<dbReference type="PANTHER" id="PTHR47099">
    <property type="entry name" value="METHYLCOBAMIDE:COM METHYLTRANSFERASE MTBA"/>
    <property type="match status" value="1"/>
</dbReference>
<dbReference type="InterPro" id="IPR000257">
    <property type="entry name" value="Uroporphyrinogen_deCOase"/>
</dbReference>
<organism evidence="2 3">
    <name type="scientific">Blautia hominis</name>
    <dbReference type="NCBI Taxonomy" id="2025493"/>
    <lineage>
        <taxon>Bacteria</taxon>
        <taxon>Bacillati</taxon>
        <taxon>Bacillota</taxon>
        <taxon>Clostridia</taxon>
        <taxon>Lachnospirales</taxon>
        <taxon>Lachnospiraceae</taxon>
        <taxon>Blautia</taxon>
    </lineage>
</organism>
<accession>A0ABQ0B400</accession>
<dbReference type="InterPro" id="IPR052024">
    <property type="entry name" value="Methanogen_methyltrans"/>
</dbReference>
<dbReference type="RefSeq" id="WP_095175978.1">
    <property type="nucleotide sequence ID" value="NZ_BAABYW010000001.1"/>
</dbReference>
<dbReference type="EMBL" id="BAABYW010000001">
    <property type="protein sequence ID" value="GAA6406133.1"/>
    <property type="molecule type" value="Genomic_DNA"/>
</dbReference>
<reference evidence="2 3" key="1">
    <citation type="submission" date="2024-04" db="EMBL/GenBank/DDBJ databases">
        <title>Defined microbial consortia suppress multidrug-resistant proinflammatory Enterobacteriaceae via ecological control.</title>
        <authorList>
            <person name="Furuichi M."/>
            <person name="Kawaguchi T."/>
            <person name="Pust M."/>
            <person name="Yasuma K."/>
            <person name="Plichta D."/>
            <person name="Hasegawa N."/>
            <person name="Ohya T."/>
            <person name="Bhattarai S."/>
            <person name="Sasajima S."/>
            <person name="Aoto Y."/>
            <person name="Tuganbaev T."/>
            <person name="Yaginuma M."/>
            <person name="Ueda M."/>
            <person name="Okahashi N."/>
            <person name="Amafuji K."/>
            <person name="Kiridooshi Y."/>
            <person name="Sugita K."/>
            <person name="Strazar M."/>
            <person name="Skelly A."/>
            <person name="Suda W."/>
            <person name="Hattori M."/>
            <person name="Nakamoto N."/>
            <person name="Caballero S."/>
            <person name="Norman J."/>
            <person name="Olle B."/>
            <person name="Tanoue T."/>
            <person name="Arita M."/>
            <person name="Bucci V."/>
            <person name="Atarashi K."/>
            <person name="Xavier R."/>
            <person name="Honda K."/>
        </authorList>
    </citation>
    <scope>NUCLEOTIDE SEQUENCE [LARGE SCALE GENOMIC DNA]</scope>
    <source>
        <strain evidence="3">k04-0078-D8-1</strain>
    </source>
</reference>
<name>A0ABQ0B400_9FIRM</name>
<keyword evidence="3" id="KW-1185">Reference proteome</keyword>
<protein>
    <submittedName>
        <fullName evidence="2">Uroporphyrinogen decarboxylase family protein</fullName>
    </submittedName>
</protein>
<sequence>MLTKRQNLMETIRGGNPDRFVNQYEAFKLIQNPLGLHNPNPKYGEMNVVNGWGITRSWPVGTPGAFPVHTPEKVVIKDITHWRDYVHAPSVKFPDAEWEPFIKQAEETDRNEYFATAFVAPGLFEQCHHLGEIQSTLINLYEEPEAMHELIDYLTDFELQLAEEICTHLKPDGLFHHDDWGSQTSTFMSPEMFEEFYLPGYKKIYGYYKSHGVDLIIHHSDSYAATFVPYMIDMGVDIWQGVMTTNNVPELIQKYGGRMSFMGGIDSAKVDYEGWTRQVIAREVKRACDENGKHYYIPNASIGLPTSTYDGVYDVISEEIAKYSKEVFR</sequence>